<name>A0A182J3I3_ANOAO</name>
<evidence type="ECO:0000256" key="1">
    <source>
        <dbReference type="SAM" id="MobiDB-lite"/>
    </source>
</evidence>
<feature type="compositionally biased region" description="Low complexity" evidence="1">
    <location>
        <begin position="25"/>
        <end position="38"/>
    </location>
</feature>
<evidence type="ECO:0000313" key="2">
    <source>
        <dbReference type="EnsemblMetazoa" id="AATE010669-PA.1"/>
    </source>
</evidence>
<feature type="region of interest" description="Disordered" evidence="1">
    <location>
        <begin position="1"/>
        <end position="115"/>
    </location>
</feature>
<feature type="compositionally biased region" description="Polar residues" evidence="1">
    <location>
        <begin position="39"/>
        <end position="54"/>
    </location>
</feature>
<proteinExistence type="predicted"/>
<protein>
    <submittedName>
        <fullName evidence="2">Uncharacterized protein</fullName>
    </submittedName>
</protein>
<dbReference type="AlphaFoldDB" id="A0A182J3I3"/>
<dbReference type="EnsemblMetazoa" id="AATE010669-RA">
    <property type="protein sequence ID" value="AATE010669-PA.1"/>
    <property type="gene ID" value="AATE010669"/>
</dbReference>
<reference evidence="2" key="1">
    <citation type="submission" date="2022-08" db="UniProtKB">
        <authorList>
            <consortium name="EnsemblMetazoa"/>
        </authorList>
    </citation>
    <scope>IDENTIFICATION</scope>
    <source>
        <strain evidence="2">EBRO</strain>
    </source>
</reference>
<organism evidence="2">
    <name type="scientific">Anopheles atroparvus</name>
    <name type="common">European mosquito</name>
    <dbReference type="NCBI Taxonomy" id="41427"/>
    <lineage>
        <taxon>Eukaryota</taxon>
        <taxon>Metazoa</taxon>
        <taxon>Ecdysozoa</taxon>
        <taxon>Arthropoda</taxon>
        <taxon>Hexapoda</taxon>
        <taxon>Insecta</taxon>
        <taxon>Pterygota</taxon>
        <taxon>Neoptera</taxon>
        <taxon>Endopterygota</taxon>
        <taxon>Diptera</taxon>
        <taxon>Nematocera</taxon>
        <taxon>Culicoidea</taxon>
        <taxon>Culicidae</taxon>
        <taxon>Anophelinae</taxon>
        <taxon>Anopheles</taxon>
    </lineage>
</organism>
<dbReference type="VEuPathDB" id="VectorBase:AATE010669"/>
<sequence>MERKLDPTGMYRRPGGSSSNYQRSQHQQFHHQQFQNHQRMSPQQSKQHQVMTETVKTDRVARGGDQGETMATDERRVRRRVRGREETSSCRRRRMTERLGPGSGPYNSAAALVCG</sequence>
<accession>A0A182J3I3</accession>